<proteinExistence type="predicted"/>
<evidence type="ECO:0000256" key="1">
    <source>
        <dbReference type="ARBA" id="ARBA00022737"/>
    </source>
</evidence>
<dbReference type="OrthoDB" id="414816at2759"/>
<dbReference type="EMBL" id="ML014149">
    <property type="protein sequence ID" value="RKP02221.1"/>
    <property type="molecule type" value="Genomic_DNA"/>
</dbReference>
<dbReference type="InterPro" id="IPR002110">
    <property type="entry name" value="Ankyrin_rpt"/>
</dbReference>
<dbReference type="PRINTS" id="PR01415">
    <property type="entry name" value="ANKYRIN"/>
</dbReference>
<dbReference type="PANTHER" id="PTHR24171">
    <property type="entry name" value="ANKYRIN REPEAT DOMAIN-CONTAINING PROTEIN 39-RELATED"/>
    <property type="match status" value="1"/>
</dbReference>
<evidence type="ECO:0000256" key="2">
    <source>
        <dbReference type="ARBA" id="ARBA00023043"/>
    </source>
</evidence>
<dbReference type="SMART" id="SM00248">
    <property type="entry name" value="ANK"/>
    <property type="match status" value="3"/>
</dbReference>
<dbReference type="PANTHER" id="PTHR24171:SF11">
    <property type="entry name" value="26S PROTEASOME NON-ATPASE REGULATORY SUBUNIT 10"/>
    <property type="match status" value="1"/>
</dbReference>
<dbReference type="Gene3D" id="1.25.40.20">
    <property type="entry name" value="Ankyrin repeat-containing domain"/>
    <property type="match status" value="2"/>
</dbReference>
<keyword evidence="5" id="KW-1185">Reference proteome</keyword>
<feature type="repeat" description="ANK" evidence="3">
    <location>
        <begin position="33"/>
        <end position="65"/>
    </location>
</feature>
<organism evidence="4 5">
    <name type="scientific">Caulochytrium protostelioides</name>
    <dbReference type="NCBI Taxonomy" id="1555241"/>
    <lineage>
        <taxon>Eukaryota</taxon>
        <taxon>Fungi</taxon>
        <taxon>Fungi incertae sedis</taxon>
        <taxon>Chytridiomycota</taxon>
        <taxon>Chytridiomycota incertae sedis</taxon>
        <taxon>Chytridiomycetes</taxon>
        <taxon>Caulochytriales</taxon>
        <taxon>Caulochytriaceae</taxon>
        <taxon>Caulochytrium</taxon>
    </lineage>
</organism>
<dbReference type="PROSITE" id="PS50088">
    <property type="entry name" value="ANK_REPEAT"/>
    <property type="match status" value="2"/>
</dbReference>
<reference evidence="5" key="1">
    <citation type="journal article" date="2018" name="Nat. Microbiol.">
        <title>Leveraging single-cell genomics to expand the fungal tree of life.</title>
        <authorList>
            <person name="Ahrendt S.R."/>
            <person name="Quandt C.A."/>
            <person name="Ciobanu D."/>
            <person name="Clum A."/>
            <person name="Salamov A."/>
            <person name="Andreopoulos B."/>
            <person name="Cheng J.F."/>
            <person name="Woyke T."/>
            <person name="Pelin A."/>
            <person name="Henrissat B."/>
            <person name="Reynolds N.K."/>
            <person name="Benny G.L."/>
            <person name="Smith M.E."/>
            <person name="James T.Y."/>
            <person name="Grigoriev I.V."/>
        </authorList>
    </citation>
    <scope>NUCLEOTIDE SEQUENCE [LARGE SCALE GENOMIC DNA]</scope>
    <source>
        <strain evidence="5">ATCC 52028</strain>
    </source>
</reference>
<evidence type="ECO:0000313" key="4">
    <source>
        <dbReference type="EMBL" id="RKP02221.1"/>
    </source>
</evidence>
<protein>
    <submittedName>
        <fullName evidence="4">Uncharacterized protein</fullName>
    </submittedName>
</protein>
<name>A0A4P9XAU7_9FUNG</name>
<dbReference type="AlphaFoldDB" id="A0A4P9XAU7"/>
<feature type="non-terminal residue" evidence="4">
    <location>
        <position position="1"/>
    </location>
</feature>
<dbReference type="Pfam" id="PF12796">
    <property type="entry name" value="Ank_2"/>
    <property type="match status" value="1"/>
</dbReference>
<feature type="non-terminal residue" evidence="4">
    <location>
        <position position="95"/>
    </location>
</feature>
<sequence>ETALHVAAAQGHLPLVAYLVAVAQTPVDVEDGRGTTPLMRAVQGGHDAIVAYLLDHGARLEARDRAGETALHKAVTAQQVAVVDQLLRRGADLHA</sequence>
<dbReference type="GO" id="GO:0004842">
    <property type="term" value="F:ubiquitin-protein transferase activity"/>
    <property type="evidence" value="ECO:0007669"/>
    <property type="project" value="TreeGrafter"/>
</dbReference>
<accession>A0A4P9XAU7</accession>
<keyword evidence="1" id="KW-0677">Repeat</keyword>
<dbReference type="STRING" id="1555241.A0A4P9XAU7"/>
<dbReference type="SUPFAM" id="SSF48403">
    <property type="entry name" value="Ankyrin repeat"/>
    <property type="match status" value="1"/>
</dbReference>
<feature type="repeat" description="ANK" evidence="3">
    <location>
        <begin position="66"/>
        <end position="95"/>
    </location>
</feature>
<gene>
    <name evidence="4" type="ORF">CXG81DRAFT_4893</name>
</gene>
<dbReference type="Proteomes" id="UP000274922">
    <property type="component" value="Unassembled WGS sequence"/>
</dbReference>
<dbReference type="InterPro" id="IPR036770">
    <property type="entry name" value="Ankyrin_rpt-contain_sf"/>
</dbReference>
<keyword evidence="2 3" id="KW-0040">ANK repeat</keyword>
<evidence type="ECO:0000256" key="3">
    <source>
        <dbReference type="PROSITE-ProRule" id="PRU00023"/>
    </source>
</evidence>
<dbReference type="PROSITE" id="PS50297">
    <property type="entry name" value="ANK_REP_REGION"/>
    <property type="match status" value="2"/>
</dbReference>
<dbReference type="GO" id="GO:0085020">
    <property type="term" value="P:protein K6-linked ubiquitination"/>
    <property type="evidence" value="ECO:0007669"/>
    <property type="project" value="TreeGrafter"/>
</dbReference>
<evidence type="ECO:0000313" key="5">
    <source>
        <dbReference type="Proteomes" id="UP000274922"/>
    </source>
</evidence>